<evidence type="ECO:0000256" key="3">
    <source>
        <dbReference type="ARBA" id="ARBA00023136"/>
    </source>
</evidence>
<evidence type="ECO:0000256" key="1">
    <source>
        <dbReference type="ARBA" id="ARBA00022475"/>
    </source>
</evidence>
<dbReference type="EMBL" id="JBAHVJ010000013">
    <property type="protein sequence ID" value="MEJ4100861.1"/>
    <property type="molecule type" value="Genomic_DNA"/>
</dbReference>
<evidence type="ECO:0000256" key="7">
    <source>
        <dbReference type="SAM" id="SignalP"/>
    </source>
</evidence>
<feature type="signal peptide" evidence="7">
    <location>
        <begin position="1"/>
        <end position="23"/>
    </location>
</feature>
<reference evidence="8 9" key="1">
    <citation type="submission" date="2024-02" db="EMBL/GenBank/DDBJ databases">
        <title>Whole genome sequencing and characterization of Corynebacterium isolated from the ocular surface of dry eye disease sufferers.</title>
        <authorList>
            <person name="Naqvi M."/>
        </authorList>
    </citation>
    <scope>NUCLEOTIDE SEQUENCE [LARGE SCALE GENOMIC DNA]</scope>
    <source>
        <strain evidence="8 9">PCRF</strain>
    </source>
</reference>
<sequence>MRLRPLSSAALCCAAALALSACGDAPDEASAPLDAAPATRISQAGSQPTSETTTSAAPATTSTSAAPEPKKNCRDVILSDTALRPVLGVPIVPLFPEGSPSPGLQSEAWGYLGQVADNHFDPCKELSWVTFVGAEGDLDNPDADRTFSTIVFFHRDELLTAPMPAEVATVVDVDRRSNSELEITTVGIDAPGESTATVRYAEGALRIASEDPEDALAFPTARLDVSGIVPPIASRLYAEGNVYRKAYDQEIASAAGMSRDALLVDVDPSLRVRCVIDEQPVCQADDPEKADWIPGAANAESGAAIYDQDAEYHATQIRVTDIDPVQVEAVEEPLENVTTVGDVSRNQ</sequence>
<keyword evidence="2 7" id="KW-0732">Signal</keyword>
<dbReference type="RefSeq" id="WP_337890995.1">
    <property type="nucleotide sequence ID" value="NZ_JBAHVI010000012.1"/>
</dbReference>
<comment type="caution">
    <text evidence="8">The sequence shown here is derived from an EMBL/GenBank/DDBJ whole genome shotgun (WGS) entry which is preliminary data.</text>
</comment>
<feature type="non-terminal residue" evidence="8">
    <location>
        <position position="347"/>
    </location>
</feature>
<proteinExistence type="predicted"/>
<protein>
    <submittedName>
        <fullName evidence="8">LppP/LprE family lipoprotein</fullName>
    </submittedName>
</protein>
<keyword evidence="9" id="KW-1185">Reference proteome</keyword>
<dbReference type="PROSITE" id="PS51257">
    <property type="entry name" value="PROKAR_LIPOPROTEIN"/>
    <property type="match status" value="1"/>
</dbReference>
<dbReference type="InterPro" id="IPR025971">
    <property type="entry name" value="LppP/LprE"/>
</dbReference>
<keyword evidence="3" id="KW-0472">Membrane</keyword>
<keyword evidence="1" id="KW-1003">Cell membrane</keyword>
<evidence type="ECO:0000256" key="5">
    <source>
        <dbReference type="ARBA" id="ARBA00023288"/>
    </source>
</evidence>
<evidence type="ECO:0000256" key="6">
    <source>
        <dbReference type="SAM" id="MobiDB-lite"/>
    </source>
</evidence>
<evidence type="ECO:0000256" key="2">
    <source>
        <dbReference type="ARBA" id="ARBA00022729"/>
    </source>
</evidence>
<feature type="chain" id="PRO_5045569665" evidence="7">
    <location>
        <begin position="24"/>
        <end position="347"/>
    </location>
</feature>
<evidence type="ECO:0000256" key="4">
    <source>
        <dbReference type="ARBA" id="ARBA00023139"/>
    </source>
</evidence>
<evidence type="ECO:0000313" key="9">
    <source>
        <dbReference type="Proteomes" id="UP001359781"/>
    </source>
</evidence>
<feature type="region of interest" description="Disordered" evidence="6">
    <location>
        <begin position="39"/>
        <end position="71"/>
    </location>
</feature>
<gene>
    <name evidence="8" type="ORF">V5S96_10910</name>
</gene>
<dbReference type="Pfam" id="PF14041">
    <property type="entry name" value="Lipoprotein_21"/>
    <property type="match status" value="1"/>
</dbReference>
<keyword evidence="4" id="KW-0564">Palmitate</keyword>
<feature type="compositionally biased region" description="Low complexity" evidence="6">
    <location>
        <begin position="48"/>
        <end position="67"/>
    </location>
</feature>
<dbReference type="Proteomes" id="UP001359781">
    <property type="component" value="Unassembled WGS sequence"/>
</dbReference>
<accession>A0ABU8P0Q1</accession>
<evidence type="ECO:0000313" key="8">
    <source>
        <dbReference type="EMBL" id="MEJ4100861.1"/>
    </source>
</evidence>
<keyword evidence="5 8" id="KW-0449">Lipoprotein</keyword>
<organism evidence="8 9">
    <name type="scientific">Corynebacterium mastitidis</name>
    <dbReference type="NCBI Taxonomy" id="161890"/>
    <lineage>
        <taxon>Bacteria</taxon>
        <taxon>Bacillati</taxon>
        <taxon>Actinomycetota</taxon>
        <taxon>Actinomycetes</taxon>
        <taxon>Mycobacteriales</taxon>
        <taxon>Corynebacteriaceae</taxon>
        <taxon>Corynebacterium</taxon>
    </lineage>
</organism>
<name>A0ABU8P0Q1_9CORY</name>